<dbReference type="RefSeq" id="WP_171835130.1">
    <property type="nucleotide sequence ID" value="NZ_CP053708.1"/>
</dbReference>
<dbReference type="AlphaFoldDB" id="A0A6M8HTC0"/>
<keyword evidence="3" id="KW-1185">Reference proteome</keyword>
<dbReference type="KEGG" id="lck:HN018_18580"/>
<organism evidence="2 3">
    <name type="scientific">Lichenicola cladoniae</name>
    <dbReference type="NCBI Taxonomy" id="1484109"/>
    <lineage>
        <taxon>Bacteria</taxon>
        <taxon>Pseudomonadati</taxon>
        <taxon>Pseudomonadota</taxon>
        <taxon>Alphaproteobacteria</taxon>
        <taxon>Acetobacterales</taxon>
        <taxon>Acetobacteraceae</taxon>
        <taxon>Lichenicola</taxon>
    </lineage>
</organism>
<reference evidence="2 3" key="1">
    <citation type="journal article" date="2014" name="World J. Microbiol. Biotechnol.">
        <title>Biodiversity and physiological characteristics of Antarctic and Arctic lichens-associated bacteria.</title>
        <authorList>
            <person name="Lee Y.M."/>
            <person name="Kim E.H."/>
            <person name="Lee H.K."/>
            <person name="Hong S.G."/>
        </authorList>
    </citation>
    <scope>NUCLEOTIDE SEQUENCE [LARGE SCALE GENOMIC DNA]</scope>
    <source>
        <strain evidence="2 3">PAMC 26569</strain>
    </source>
</reference>
<keyword evidence="1" id="KW-0732">Signal</keyword>
<protein>
    <recommendedName>
        <fullName evidence="4">Lipoprotein</fullName>
    </recommendedName>
</protein>
<feature type="chain" id="PRO_5026724112" description="Lipoprotein" evidence="1">
    <location>
        <begin position="30"/>
        <end position="159"/>
    </location>
</feature>
<evidence type="ECO:0008006" key="4">
    <source>
        <dbReference type="Google" id="ProtNLM"/>
    </source>
</evidence>
<proteinExistence type="predicted"/>
<evidence type="ECO:0000256" key="1">
    <source>
        <dbReference type="SAM" id="SignalP"/>
    </source>
</evidence>
<dbReference type="EMBL" id="CP053708">
    <property type="protein sequence ID" value="QKE91774.1"/>
    <property type="molecule type" value="Genomic_DNA"/>
</dbReference>
<gene>
    <name evidence="2" type="ORF">HN018_18580</name>
</gene>
<name>A0A6M8HTC0_9PROT</name>
<accession>A0A6M8HTC0</accession>
<feature type="signal peptide" evidence="1">
    <location>
        <begin position="1"/>
        <end position="29"/>
    </location>
</feature>
<evidence type="ECO:0000313" key="3">
    <source>
        <dbReference type="Proteomes" id="UP000500767"/>
    </source>
</evidence>
<sequence>MTMTMPIVSAPSTGRLLGVLAAMSLSACAAPGPADQPTTRYDGIYTGTQTPDTGEQGCGSGVHSVRFEVAGNHIWIHTHHRRRRLDGNVDPGGQIAMRDGNGTRTINGTIVGDRLTGVESTTRSGKKRTSLLDSYQDSGCTTRIDATRASAGATADPPD</sequence>
<dbReference type="Proteomes" id="UP000500767">
    <property type="component" value="Chromosome"/>
</dbReference>
<evidence type="ECO:0000313" key="2">
    <source>
        <dbReference type="EMBL" id="QKE91774.1"/>
    </source>
</evidence>